<dbReference type="InterPro" id="IPR029063">
    <property type="entry name" value="SAM-dependent_MTases_sf"/>
</dbReference>
<dbReference type="Pfam" id="PF13649">
    <property type="entry name" value="Methyltransf_25"/>
    <property type="match status" value="1"/>
</dbReference>
<reference evidence="4 5" key="1">
    <citation type="submission" date="2023-12" db="EMBL/GenBank/DDBJ databases">
        <title>Description of an unclassified Opitutus bacterium of Verrucomicrobiota.</title>
        <authorList>
            <person name="Zhang D.-F."/>
        </authorList>
    </citation>
    <scope>NUCLEOTIDE SEQUENCE [LARGE SCALE GENOMIC DNA]</scope>
    <source>
        <strain evidence="4 5">WL0086</strain>
    </source>
</reference>
<dbReference type="GO" id="GO:0008168">
    <property type="term" value="F:methyltransferase activity"/>
    <property type="evidence" value="ECO:0007669"/>
    <property type="project" value="UniProtKB-KW"/>
</dbReference>
<evidence type="ECO:0000256" key="2">
    <source>
        <dbReference type="ARBA" id="ARBA00022679"/>
    </source>
</evidence>
<feature type="domain" description="Methyltransferase" evidence="3">
    <location>
        <begin position="51"/>
        <end position="140"/>
    </location>
</feature>
<dbReference type="PANTHER" id="PTHR43861:SF1">
    <property type="entry name" value="TRANS-ACONITATE 2-METHYLTRANSFERASE"/>
    <property type="match status" value="1"/>
</dbReference>
<dbReference type="CDD" id="cd02440">
    <property type="entry name" value="AdoMet_MTases"/>
    <property type="match status" value="1"/>
</dbReference>
<dbReference type="InterPro" id="IPR041698">
    <property type="entry name" value="Methyltransf_25"/>
</dbReference>
<keyword evidence="2 4" id="KW-0808">Transferase</keyword>
<dbReference type="SUPFAM" id="SSF53335">
    <property type="entry name" value="S-adenosyl-L-methionine-dependent methyltransferases"/>
    <property type="match status" value="1"/>
</dbReference>
<protein>
    <submittedName>
        <fullName evidence="4">Class I SAM-dependent methyltransferase</fullName>
        <ecNumber evidence="4">2.1.-.-</ecNumber>
    </submittedName>
</protein>
<sequence>MSEKEFDKFATNYDAVLAGAMPPGMAENVYFAEYKIKLINQQLKERAPERILDFGCGPGRSIEFLASYFPRAEIWGFDVSEDSVKQARANNPNAKFVLDMDEIQNQEFDLIFAANVFHHIPKSEQSDALKACARVLKESGVMYIFEHNPYNPVTKRIFERCPFDVNAVMLPRSETVSIARGAGLELDKSGYTLFFPAQLSFLRFVEPWLSAIPMGAQYYVRLRRSR</sequence>
<evidence type="ECO:0000259" key="3">
    <source>
        <dbReference type="Pfam" id="PF13649"/>
    </source>
</evidence>
<proteinExistence type="predicted"/>
<dbReference type="RefSeq" id="WP_221032926.1">
    <property type="nucleotide sequence ID" value="NZ_CP139781.1"/>
</dbReference>
<evidence type="ECO:0000256" key="1">
    <source>
        <dbReference type="ARBA" id="ARBA00022603"/>
    </source>
</evidence>
<dbReference type="PANTHER" id="PTHR43861">
    <property type="entry name" value="TRANS-ACONITATE 2-METHYLTRANSFERASE-RELATED"/>
    <property type="match status" value="1"/>
</dbReference>
<keyword evidence="1 4" id="KW-0489">Methyltransferase</keyword>
<keyword evidence="5" id="KW-1185">Reference proteome</keyword>
<organism evidence="4 5">
    <name type="scientific">Actomonas aquatica</name>
    <dbReference type="NCBI Taxonomy" id="2866162"/>
    <lineage>
        <taxon>Bacteria</taxon>
        <taxon>Pseudomonadati</taxon>
        <taxon>Verrucomicrobiota</taxon>
        <taxon>Opitutia</taxon>
        <taxon>Opitutales</taxon>
        <taxon>Opitutaceae</taxon>
        <taxon>Actomonas</taxon>
    </lineage>
</organism>
<evidence type="ECO:0000313" key="4">
    <source>
        <dbReference type="EMBL" id="WRQ88490.1"/>
    </source>
</evidence>
<evidence type="ECO:0000313" key="5">
    <source>
        <dbReference type="Proteomes" id="UP000738431"/>
    </source>
</evidence>
<gene>
    <name evidence="4" type="ORF">K1X11_003685</name>
</gene>
<name>A0ABZ1CAT5_9BACT</name>
<dbReference type="Proteomes" id="UP000738431">
    <property type="component" value="Chromosome"/>
</dbReference>
<dbReference type="EMBL" id="CP139781">
    <property type="protein sequence ID" value="WRQ88490.1"/>
    <property type="molecule type" value="Genomic_DNA"/>
</dbReference>
<dbReference type="EC" id="2.1.-.-" evidence="4"/>
<dbReference type="Gene3D" id="3.40.50.150">
    <property type="entry name" value="Vaccinia Virus protein VP39"/>
    <property type="match status" value="1"/>
</dbReference>
<accession>A0ABZ1CAT5</accession>
<dbReference type="GO" id="GO:0032259">
    <property type="term" value="P:methylation"/>
    <property type="evidence" value="ECO:0007669"/>
    <property type="project" value="UniProtKB-KW"/>
</dbReference>